<dbReference type="Proteomes" id="UP000199058">
    <property type="component" value="Unassembled WGS sequence"/>
</dbReference>
<dbReference type="AlphaFoldDB" id="A0A1I1IJD6"/>
<proteinExistence type="predicted"/>
<dbReference type="EMBL" id="FOLH01000004">
    <property type="protein sequence ID" value="SFC33330.1"/>
    <property type="molecule type" value="Genomic_DNA"/>
</dbReference>
<name>A0A1I1IJD6_9GAMM</name>
<organism evidence="1 2">
    <name type="scientific">Marinospirillum celere</name>
    <dbReference type="NCBI Taxonomy" id="1122252"/>
    <lineage>
        <taxon>Bacteria</taxon>
        <taxon>Pseudomonadati</taxon>
        <taxon>Pseudomonadota</taxon>
        <taxon>Gammaproteobacteria</taxon>
        <taxon>Oceanospirillales</taxon>
        <taxon>Oceanospirillaceae</taxon>
        <taxon>Marinospirillum</taxon>
    </lineage>
</organism>
<protein>
    <submittedName>
        <fullName evidence="1">Uncharacterized protein</fullName>
    </submittedName>
</protein>
<accession>A0A1I1IJD6</accession>
<keyword evidence="2" id="KW-1185">Reference proteome</keyword>
<evidence type="ECO:0000313" key="2">
    <source>
        <dbReference type="Proteomes" id="UP000199058"/>
    </source>
</evidence>
<reference evidence="1 2" key="1">
    <citation type="submission" date="2016-10" db="EMBL/GenBank/DDBJ databases">
        <authorList>
            <person name="de Groot N.N."/>
        </authorList>
    </citation>
    <scope>NUCLEOTIDE SEQUENCE [LARGE SCALE GENOMIC DNA]</scope>
    <source>
        <strain evidence="1 2">DSM 18438</strain>
    </source>
</reference>
<sequence length="54" mass="5535">MPAPLTTEPSLDLLEKPPDKVILLVIGTWGLNRQDSSGAALKAGDSVASLFGSG</sequence>
<dbReference type="STRING" id="1122252.SAMN05660443_2319"/>
<evidence type="ECO:0000313" key="1">
    <source>
        <dbReference type="EMBL" id="SFC33330.1"/>
    </source>
</evidence>
<gene>
    <name evidence="1" type="ORF">SAMN05660443_2319</name>
</gene>